<dbReference type="Proteomes" id="UP000003553">
    <property type="component" value="Unassembled WGS sequence"/>
</dbReference>
<reference evidence="1" key="1">
    <citation type="submission" date="2007-04" db="EMBL/GenBank/DDBJ databases">
        <authorList>
            <person name="Fulton L."/>
            <person name="Clifton S."/>
            <person name="Fulton B."/>
            <person name="Xu J."/>
            <person name="Minx P."/>
            <person name="Pepin K.H."/>
            <person name="Johnson M."/>
            <person name="Thiruvilangam P."/>
            <person name="Bhonagiri V."/>
            <person name="Nash W.E."/>
            <person name="Mardis E.R."/>
            <person name="Wilson R.K."/>
        </authorList>
    </citation>
    <scope>NUCLEOTIDE SEQUENCE [LARGE SCALE GENOMIC DNA]</scope>
    <source>
        <strain evidence="1">ATCC 17982</strain>
    </source>
</reference>
<gene>
    <name evidence="1" type="ORF">ACTODO_01655</name>
</gene>
<protein>
    <submittedName>
        <fullName evidence="1">Uncharacterized protein</fullName>
    </submittedName>
</protein>
<dbReference type="HOGENOM" id="CLU_3264515_0_0_11"/>
<sequence length="41" mass="4470">MPRSDGLLWRAVERTDSALTKLQANDEGPEVIASGPTSMLR</sequence>
<reference evidence="1" key="2">
    <citation type="submission" date="2015-05" db="EMBL/GenBank/DDBJ databases">
        <title>Draft genome sequence of Actinomyces odontolyticus (ATCC 17982).</title>
        <authorList>
            <person name="Sudarsanam P."/>
            <person name="Ley R."/>
            <person name="Guruge J."/>
            <person name="Turnbaugh P.J."/>
            <person name="Mahowald M."/>
            <person name="Liep D."/>
            <person name="Gordon J."/>
        </authorList>
    </citation>
    <scope>NUCLEOTIDE SEQUENCE</scope>
    <source>
        <strain evidence="1">ATCC 17982</strain>
    </source>
</reference>
<evidence type="ECO:0000313" key="2">
    <source>
        <dbReference type="Proteomes" id="UP000003553"/>
    </source>
</evidence>
<accession>A7BDB5</accession>
<organism evidence="1 2">
    <name type="scientific">Schaalia dentiphila ATCC 17982</name>
    <dbReference type="NCBI Taxonomy" id="411466"/>
    <lineage>
        <taxon>Bacteria</taxon>
        <taxon>Bacillati</taxon>
        <taxon>Actinomycetota</taxon>
        <taxon>Actinomycetes</taxon>
        <taxon>Actinomycetales</taxon>
        <taxon>Actinomycetaceae</taxon>
        <taxon>Schaalia</taxon>
        <taxon>Schaalia dentiphila</taxon>
    </lineage>
</organism>
<keyword evidence="2" id="KW-1185">Reference proteome</keyword>
<name>A7BDB5_9ACTO</name>
<proteinExistence type="predicted"/>
<dbReference type="AlphaFoldDB" id="A7BDB5"/>
<evidence type="ECO:0000313" key="1">
    <source>
        <dbReference type="EMBL" id="EDN81189.1"/>
    </source>
</evidence>
<dbReference type="EMBL" id="AAYI02000004">
    <property type="protein sequence ID" value="EDN81189.1"/>
    <property type="molecule type" value="Genomic_DNA"/>
</dbReference>
<comment type="caution">
    <text evidence="1">The sequence shown here is derived from an EMBL/GenBank/DDBJ whole genome shotgun (WGS) entry which is preliminary data.</text>
</comment>